<dbReference type="Pfam" id="PF00534">
    <property type="entry name" value="Glycos_transf_1"/>
    <property type="match status" value="1"/>
</dbReference>
<reference evidence="3 4" key="1">
    <citation type="submission" date="2019-09" db="EMBL/GenBank/DDBJ databases">
        <title>In-depth cultivation of the pig gut microbiome towards novel bacterial diversity and tailored functional studies.</title>
        <authorList>
            <person name="Wylensek D."/>
            <person name="Hitch T.C.A."/>
            <person name="Clavel T."/>
        </authorList>
    </citation>
    <scope>NUCLEOTIDE SEQUENCE [LARGE SCALE GENOMIC DNA]</scope>
    <source>
        <strain evidence="3 4">WCA3-693-APC-4?</strain>
    </source>
</reference>
<gene>
    <name evidence="3" type="ORF">FYJ83_02015</name>
</gene>
<feature type="domain" description="Glycosyl transferase family 1" evidence="2">
    <location>
        <begin position="212"/>
        <end position="382"/>
    </location>
</feature>
<accession>A0A6N7XS52</accession>
<dbReference type="PANTHER" id="PTHR46401:SF2">
    <property type="entry name" value="GLYCOSYLTRANSFERASE WBBK-RELATED"/>
    <property type="match status" value="1"/>
</dbReference>
<evidence type="ECO:0000313" key="3">
    <source>
        <dbReference type="EMBL" id="MSU00243.1"/>
    </source>
</evidence>
<evidence type="ECO:0000313" key="4">
    <source>
        <dbReference type="Proteomes" id="UP000469523"/>
    </source>
</evidence>
<keyword evidence="4" id="KW-1185">Reference proteome</keyword>
<sequence length="408" mass="47307">MNILFLTLSKMEDINQRGIYTDLIRELSNRGINIYIVSPRQRRENLPTELLKQDNINILKVKTGNITATKSFIEKGISTLMIENQYLNAIKDNFNDIHFDMVMYSTPPITFNKIIKYYKKHHNSKTYLILKDIFPQNAVDIDLIKKDSILYKFFRKKEINLYKNSDIIGCMSQGNLDYILEHNNYIDKDKMEIFPNAIEPINRKEKLEKNKQILDKYNIPEDSTLFVYGGNLGKPQGIDFLLKIIDEFYKIDNGHLLIVGSGTEFSKINSHIENTKPKKVSIFERLPKEEYDKLIGCADVGLIFLDHRFTIPNFPSRLTSYMENSLSILAATDINTDIKDVLTQSGSGLWCESTDVDGFIKYAQELSLDKNLRQDMGRNGREYLEQNYDITKTVEILLKHLEGEVKNV</sequence>
<dbReference type="EMBL" id="VUNQ01000002">
    <property type="protein sequence ID" value="MSU00243.1"/>
    <property type="molecule type" value="Genomic_DNA"/>
</dbReference>
<dbReference type="GO" id="GO:0016757">
    <property type="term" value="F:glycosyltransferase activity"/>
    <property type="evidence" value="ECO:0007669"/>
    <property type="project" value="InterPro"/>
</dbReference>
<dbReference type="SUPFAM" id="SSF53756">
    <property type="entry name" value="UDP-Glycosyltransferase/glycogen phosphorylase"/>
    <property type="match status" value="1"/>
</dbReference>
<dbReference type="PANTHER" id="PTHR46401">
    <property type="entry name" value="GLYCOSYLTRANSFERASE WBBK-RELATED"/>
    <property type="match status" value="1"/>
</dbReference>
<keyword evidence="1 3" id="KW-0808">Transferase</keyword>
<dbReference type="CDD" id="cd03794">
    <property type="entry name" value="GT4_WbuB-like"/>
    <property type="match status" value="1"/>
</dbReference>
<protein>
    <submittedName>
        <fullName evidence="3">Glycosyltransferase family 4 protein</fullName>
    </submittedName>
</protein>
<comment type="caution">
    <text evidence="3">The sequence shown here is derived from an EMBL/GenBank/DDBJ whole genome shotgun (WGS) entry which is preliminary data.</text>
</comment>
<dbReference type="RefSeq" id="WP_154438581.1">
    <property type="nucleotide sequence ID" value="NZ_VUNQ01000002.1"/>
</dbReference>
<dbReference type="GO" id="GO:0009103">
    <property type="term" value="P:lipopolysaccharide biosynthetic process"/>
    <property type="evidence" value="ECO:0007669"/>
    <property type="project" value="TreeGrafter"/>
</dbReference>
<name>A0A6N7XS52_9FIRM</name>
<dbReference type="Gene3D" id="3.40.50.2000">
    <property type="entry name" value="Glycogen Phosphorylase B"/>
    <property type="match status" value="2"/>
</dbReference>
<evidence type="ECO:0000259" key="2">
    <source>
        <dbReference type="Pfam" id="PF00534"/>
    </source>
</evidence>
<dbReference type="InterPro" id="IPR001296">
    <property type="entry name" value="Glyco_trans_1"/>
</dbReference>
<proteinExistence type="predicted"/>
<organism evidence="3 4">
    <name type="scientific">Tissierella pigra</name>
    <dbReference type="NCBI Taxonomy" id="2607614"/>
    <lineage>
        <taxon>Bacteria</taxon>
        <taxon>Bacillati</taxon>
        <taxon>Bacillota</taxon>
        <taxon>Tissierellia</taxon>
        <taxon>Tissierellales</taxon>
        <taxon>Tissierellaceae</taxon>
        <taxon>Tissierella</taxon>
    </lineage>
</organism>
<dbReference type="Proteomes" id="UP000469523">
    <property type="component" value="Unassembled WGS sequence"/>
</dbReference>
<dbReference type="AlphaFoldDB" id="A0A6N7XS52"/>
<evidence type="ECO:0000256" key="1">
    <source>
        <dbReference type="ARBA" id="ARBA00022679"/>
    </source>
</evidence>